<evidence type="ECO:0000256" key="18">
    <source>
        <dbReference type="PIRSR" id="PIRSR600829-4"/>
    </source>
</evidence>
<keyword evidence="5" id="KW-0808">Transferase</keyword>
<evidence type="ECO:0000256" key="7">
    <source>
        <dbReference type="ARBA" id="ARBA00022741"/>
    </source>
</evidence>
<protein>
    <recommendedName>
        <fullName evidence="22">Diacylglycerol kinase</fullName>
    </recommendedName>
</protein>
<comment type="similarity">
    <text evidence="2">Belongs to the bacterial diacylglycerol kinase family.</text>
</comment>
<evidence type="ECO:0000256" key="15">
    <source>
        <dbReference type="PIRSR" id="PIRSR600829-1"/>
    </source>
</evidence>
<evidence type="ECO:0000256" key="14">
    <source>
        <dbReference type="ARBA" id="ARBA00023264"/>
    </source>
</evidence>
<evidence type="ECO:0000313" key="20">
    <source>
        <dbReference type="EMBL" id="OGE26808.1"/>
    </source>
</evidence>
<evidence type="ECO:0000256" key="5">
    <source>
        <dbReference type="ARBA" id="ARBA00022679"/>
    </source>
</evidence>
<evidence type="ECO:0000256" key="11">
    <source>
        <dbReference type="ARBA" id="ARBA00023098"/>
    </source>
</evidence>
<feature type="transmembrane region" description="Helical" evidence="19">
    <location>
        <begin position="102"/>
        <end position="126"/>
    </location>
</feature>
<evidence type="ECO:0000256" key="6">
    <source>
        <dbReference type="ARBA" id="ARBA00022692"/>
    </source>
</evidence>
<evidence type="ECO:0000256" key="12">
    <source>
        <dbReference type="ARBA" id="ARBA00023136"/>
    </source>
</evidence>
<dbReference type="GO" id="GO:0008654">
    <property type="term" value="P:phospholipid biosynthetic process"/>
    <property type="evidence" value="ECO:0007669"/>
    <property type="project" value="UniProtKB-KW"/>
</dbReference>
<evidence type="ECO:0000256" key="4">
    <source>
        <dbReference type="ARBA" id="ARBA00022516"/>
    </source>
</evidence>
<feature type="transmembrane region" description="Helical" evidence="19">
    <location>
        <begin position="39"/>
        <end position="56"/>
    </location>
</feature>
<keyword evidence="18" id="KW-0479">Metal-binding</keyword>
<comment type="caution">
    <text evidence="20">The sequence shown here is derived from an EMBL/GenBank/DDBJ whole genome shotgun (WGS) entry which is preliminary data.</text>
</comment>
<dbReference type="Pfam" id="PF01219">
    <property type="entry name" value="DAGK_prokar"/>
    <property type="match status" value="1"/>
</dbReference>
<name>A0A1F5JE30_9BACT</name>
<dbReference type="InterPro" id="IPR000829">
    <property type="entry name" value="DAGK"/>
</dbReference>
<keyword evidence="12 19" id="KW-0472">Membrane</keyword>
<evidence type="ECO:0000256" key="10">
    <source>
        <dbReference type="ARBA" id="ARBA00022989"/>
    </source>
</evidence>
<evidence type="ECO:0000256" key="19">
    <source>
        <dbReference type="SAM" id="Phobius"/>
    </source>
</evidence>
<dbReference type="InterPro" id="IPR036945">
    <property type="entry name" value="DAGK_sf"/>
</dbReference>
<evidence type="ECO:0000256" key="1">
    <source>
        <dbReference type="ARBA" id="ARBA00004651"/>
    </source>
</evidence>
<evidence type="ECO:0000256" key="17">
    <source>
        <dbReference type="PIRSR" id="PIRSR600829-3"/>
    </source>
</evidence>
<keyword evidence="7 17" id="KW-0547">Nucleotide-binding</keyword>
<keyword evidence="8" id="KW-0418">Kinase</keyword>
<reference evidence="20 21" key="1">
    <citation type="journal article" date="2016" name="Nat. Commun.">
        <title>Thousands of microbial genomes shed light on interconnected biogeochemical processes in an aquifer system.</title>
        <authorList>
            <person name="Anantharaman K."/>
            <person name="Brown C.T."/>
            <person name="Hug L.A."/>
            <person name="Sharon I."/>
            <person name="Castelle C.J."/>
            <person name="Probst A.J."/>
            <person name="Thomas B.C."/>
            <person name="Singh A."/>
            <person name="Wilkins M.J."/>
            <person name="Karaoz U."/>
            <person name="Brodie E.L."/>
            <person name="Williams K.H."/>
            <person name="Hubbard S.S."/>
            <person name="Banfield J.F."/>
        </authorList>
    </citation>
    <scope>NUCLEOTIDE SEQUENCE [LARGE SCALE GENOMIC DNA]</scope>
</reference>
<feature type="binding site" evidence="18">
    <location>
        <position position="82"/>
    </location>
    <ligand>
        <name>a divalent metal cation</name>
        <dbReference type="ChEBI" id="CHEBI:60240"/>
    </ligand>
</feature>
<feature type="binding site" evidence="17">
    <location>
        <begin position="100"/>
        <end position="101"/>
    </location>
    <ligand>
        <name>ATP</name>
        <dbReference type="ChEBI" id="CHEBI:30616"/>
    </ligand>
</feature>
<gene>
    <name evidence="20" type="ORF">A3C26_03305</name>
</gene>
<feature type="binding site" evidence="18">
    <location>
        <position position="34"/>
    </location>
    <ligand>
        <name>a divalent metal cation</name>
        <dbReference type="ChEBI" id="CHEBI:60240"/>
    </ligand>
</feature>
<evidence type="ECO:0000256" key="2">
    <source>
        <dbReference type="ARBA" id="ARBA00005967"/>
    </source>
</evidence>
<proteinExistence type="inferred from homology"/>
<evidence type="ECO:0000256" key="16">
    <source>
        <dbReference type="PIRSR" id="PIRSR600829-2"/>
    </source>
</evidence>
<dbReference type="InterPro" id="IPR033717">
    <property type="entry name" value="UDPK"/>
</dbReference>
<dbReference type="AlphaFoldDB" id="A0A1F5JE30"/>
<dbReference type="GO" id="GO:0046872">
    <property type="term" value="F:metal ion binding"/>
    <property type="evidence" value="ECO:0007669"/>
    <property type="project" value="UniProtKB-KW"/>
</dbReference>
<evidence type="ECO:0000313" key="21">
    <source>
        <dbReference type="Proteomes" id="UP000177042"/>
    </source>
</evidence>
<keyword evidence="18" id="KW-0460">Magnesium</keyword>
<feature type="binding site" evidence="17">
    <location>
        <position position="22"/>
    </location>
    <ligand>
        <name>ATP</name>
        <dbReference type="ChEBI" id="CHEBI:30616"/>
    </ligand>
</feature>
<dbReference type="CDD" id="cd14265">
    <property type="entry name" value="UDPK_IM_like"/>
    <property type="match status" value="1"/>
</dbReference>
<organism evidence="20 21">
    <name type="scientific">Candidatus Daviesbacteria bacterium RIFCSPHIGHO2_02_FULL_39_12</name>
    <dbReference type="NCBI Taxonomy" id="1797770"/>
    <lineage>
        <taxon>Bacteria</taxon>
        <taxon>Candidatus Daviesiibacteriota</taxon>
    </lineage>
</organism>
<keyword evidence="14" id="KW-1208">Phospholipid metabolism</keyword>
<comment type="subcellular location">
    <subcellularLocation>
        <location evidence="1">Cell membrane</location>
        <topology evidence="1">Multi-pass membrane protein</topology>
    </subcellularLocation>
</comment>
<feature type="binding site" evidence="17">
    <location>
        <position position="82"/>
    </location>
    <ligand>
        <name>ATP</name>
        <dbReference type="ChEBI" id="CHEBI:30616"/>
    </ligand>
</feature>
<evidence type="ECO:0000256" key="9">
    <source>
        <dbReference type="ARBA" id="ARBA00022840"/>
    </source>
</evidence>
<feature type="binding site" evidence="17">
    <location>
        <position position="34"/>
    </location>
    <ligand>
        <name>ATP</name>
        <dbReference type="ChEBI" id="CHEBI:30616"/>
    </ligand>
</feature>
<dbReference type="Gene3D" id="1.10.287.3610">
    <property type="match status" value="1"/>
</dbReference>
<keyword evidence="6 19" id="KW-0812">Transmembrane</keyword>
<sequence>MLISCYTKKVSPKKFHVLSFKYALDGLVAALKEEPNLKFHLLAGLIVILISLYLKLSTGDWIIIILVIGFVITVELTNTAIEKVVNEFVDNIHPGAKLAKDISAAAVLVASITAAVVGLIIFLPYFTI</sequence>
<comment type="cofactor">
    <cofactor evidence="18">
        <name>Mg(2+)</name>
        <dbReference type="ChEBI" id="CHEBI:18420"/>
    </cofactor>
    <text evidence="18">Mn(2+), Zn(2+), Cd(2+) and Co(2+) support activity to lesser extents.</text>
</comment>
<feature type="transmembrane region" description="Helical" evidence="19">
    <location>
        <begin position="62"/>
        <end position="81"/>
    </location>
</feature>
<dbReference type="GO" id="GO:0005886">
    <property type="term" value="C:plasma membrane"/>
    <property type="evidence" value="ECO:0007669"/>
    <property type="project" value="UniProtKB-SubCell"/>
</dbReference>
<evidence type="ECO:0000256" key="8">
    <source>
        <dbReference type="ARBA" id="ARBA00022777"/>
    </source>
</evidence>
<keyword evidence="3" id="KW-1003">Cell membrane</keyword>
<keyword evidence="11" id="KW-0443">Lipid metabolism</keyword>
<dbReference type="PANTHER" id="PTHR34299:SF1">
    <property type="entry name" value="DIACYLGLYCEROL KINASE"/>
    <property type="match status" value="1"/>
</dbReference>
<dbReference type="PANTHER" id="PTHR34299">
    <property type="entry name" value="DIACYLGLYCEROL KINASE"/>
    <property type="match status" value="1"/>
</dbReference>
<dbReference type="GO" id="GO:0016301">
    <property type="term" value="F:kinase activity"/>
    <property type="evidence" value="ECO:0007669"/>
    <property type="project" value="UniProtKB-KW"/>
</dbReference>
<evidence type="ECO:0000256" key="3">
    <source>
        <dbReference type="ARBA" id="ARBA00022475"/>
    </source>
</evidence>
<dbReference type="GO" id="GO:0005524">
    <property type="term" value="F:ATP binding"/>
    <property type="evidence" value="ECO:0007669"/>
    <property type="project" value="UniProtKB-KW"/>
</dbReference>
<keyword evidence="13" id="KW-0594">Phospholipid biosynthesis</keyword>
<keyword evidence="10 19" id="KW-1133">Transmembrane helix</keyword>
<feature type="binding site" evidence="16">
    <location>
        <position position="75"/>
    </location>
    <ligand>
        <name>substrate</name>
    </ligand>
</feature>
<evidence type="ECO:0008006" key="22">
    <source>
        <dbReference type="Google" id="ProtNLM"/>
    </source>
</evidence>
<accession>A0A1F5JE30</accession>
<keyword evidence="4" id="KW-0444">Lipid biosynthesis</keyword>
<dbReference type="EMBL" id="MFCX01000003">
    <property type="protein sequence ID" value="OGE26808.1"/>
    <property type="molecule type" value="Genomic_DNA"/>
</dbReference>
<dbReference type="Proteomes" id="UP000177042">
    <property type="component" value="Unassembled WGS sequence"/>
</dbReference>
<feature type="active site" description="Proton acceptor" evidence="15">
    <location>
        <position position="75"/>
    </location>
</feature>
<keyword evidence="9 17" id="KW-0067">ATP-binding</keyword>
<evidence type="ECO:0000256" key="13">
    <source>
        <dbReference type="ARBA" id="ARBA00023209"/>
    </source>
</evidence>